<sequence length="506" mass="58505">MYSQWDALLLESTVYVAILAWFEDGPDDTIAMYNIVVLLVRVTFMNGATKLLSKCPTWWDLSALDYHFESQPLPTYFAWHAHHLPPFVRQLTTLFMEYSEIILPPFFLIPISELRYFLFFCQVLLMTLTVLTGNFGGFNYNMLVLLVSLLETPRLPVGASFISAILFGKLGYDIFYRLPWRIGKTEANGIKLELTATFESFQIFVAYYIDVIVMSSVGVFLIIIGYTFLEGVVFPPKLRKFLHTAFVILTSSLLICVGMIPIMRLDEQLAQEAPMIKQISNVANSWSLANSYGSFRQMSGKFGRPEIIVEGSTFIEGPWKEIEFYAKPGSVSRAPKFLAPHHPRLDWLMHYAAELTYQQNPFFLSLVHHLMQNTTEVVNLVSHYPFKNRSEPMNFVRANIYMYRFSKVEEKDWWSRQFQEEYLPVFNRGNDALLSHLREHKILSNKKSALVNGPLGKALKQGHRMTSKMDHFTVVFAFLVIFIVYKYHVNYVDPFNAHGNQNNHNH</sequence>
<keyword evidence="12" id="KW-1185">Reference proteome</keyword>
<feature type="domain" description="Lipase maturation factor 1/2 N-terminal" evidence="9">
    <location>
        <begin position="2"/>
        <end position="152"/>
    </location>
</feature>
<evidence type="ECO:0000259" key="9">
    <source>
        <dbReference type="Pfam" id="PF06762"/>
    </source>
</evidence>
<dbReference type="AlphaFoldDB" id="A0A8R1I176"/>
<keyword evidence="4 8" id="KW-0256">Endoplasmic reticulum</keyword>
<comment type="caution">
    <text evidence="8">Lacks conserved residue(s) required for the propagation of feature annotation.</text>
</comment>
<feature type="domain" description="Lipase maturation factor 1/2 C-terminal" evidence="10">
    <location>
        <begin position="288"/>
        <end position="424"/>
    </location>
</feature>
<evidence type="ECO:0000256" key="4">
    <source>
        <dbReference type="ARBA" id="ARBA00022824"/>
    </source>
</evidence>
<name>A0A8R1I176_CAEJA</name>
<evidence type="ECO:0000256" key="1">
    <source>
        <dbReference type="ARBA" id="ARBA00004477"/>
    </source>
</evidence>
<keyword evidence="5 8" id="KW-1133">Transmembrane helix</keyword>
<dbReference type="GO" id="GO:0051604">
    <property type="term" value="P:protein maturation"/>
    <property type="evidence" value="ECO:0007669"/>
    <property type="project" value="InterPro"/>
</dbReference>
<evidence type="ECO:0000256" key="3">
    <source>
        <dbReference type="ARBA" id="ARBA00022692"/>
    </source>
</evidence>
<reference evidence="11" key="2">
    <citation type="submission" date="2022-06" db="UniProtKB">
        <authorList>
            <consortium name="EnsemblMetazoa"/>
        </authorList>
    </citation>
    <scope>IDENTIFICATION</scope>
    <source>
        <strain evidence="11">DF5081</strain>
    </source>
</reference>
<evidence type="ECO:0000313" key="12">
    <source>
        <dbReference type="Proteomes" id="UP000005237"/>
    </source>
</evidence>
<comment type="subcellular location">
    <subcellularLocation>
        <location evidence="1 8">Endoplasmic reticulum membrane</location>
        <topology evidence="1 8">Multi-pass membrane protein</topology>
    </subcellularLocation>
</comment>
<organism evidence="11 12">
    <name type="scientific">Caenorhabditis japonica</name>
    <dbReference type="NCBI Taxonomy" id="281687"/>
    <lineage>
        <taxon>Eukaryota</taxon>
        <taxon>Metazoa</taxon>
        <taxon>Ecdysozoa</taxon>
        <taxon>Nematoda</taxon>
        <taxon>Chromadorea</taxon>
        <taxon>Rhabditida</taxon>
        <taxon>Rhabditina</taxon>
        <taxon>Rhabditomorpha</taxon>
        <taxon>Rhabditoidea</taxon>
        <taxon>Rhabditidae</taxon>
        <taxon>Peloderinae</taxon>
        <taxon>Caenorhabditis</taxon>
    </lineage>
</organism>
<evidence type="ECO:0000259" key="10">
    <source>
        <dbReference type="Pfam" id="PF25179"/>
    </source>
</evidence>
<evidence type="ECO:0000256" key="7">
    <source>
        <dbReference type="ARBA" id="ARBA00023180"/>
    </source>
</evidence>
<comment type="similarity">
    <text evidence="2 8">Belongs to the lipase maturation factor family.</text>
</comment>
<dbReference type="Proteomes" id="UP000005237">
    <property type="component" value="Unassembled WGS sequence"/>
</dbReference>
<feature type="transmembrane region" description="Helical" evidence="8">
    <location>
        <begin position="205"/>
        <end position="229"/>
    </location>
</feature>
<dbReference type="InterPro" id="IPR009613">
    <property type="entry name" value="LMF"/>
</dbReference>
<evidence type="ECO:0000256" key="8">
    <source>
        <dbReference type="RuleBase" id="RU361229"/>
    </source>
</evidence>
<comment type="function">
    <text evidence="8">Involved in the maturation of specific proteins in the endoplasmic reticulum.</text>
</comment>
<feature type="transmembrane region" description="Helical" evidence="8">
    <location>
        <begin position="116"/>
        <end position="135"/>
    </location>
</feature>
<feature type="transmembrane region" description="Helical" evidence="8">
    <location>
        <begin position="469"/>
        <end position="488"/>
    </location>
</feature>
<reference evidence="12" key="1">
    <citation type="submission" date="2010-08" db="EMBL/GenBank/DDBJ databases">
        <authorList>
            <consortium name="Caenorhabditis japonica Sequencing Consortium"/>
            <person name="Wilson R.K."/>
        </authorList>
    </citation>
    <scope>NUCLEOTIDE SEQUENCE [LARGE SCALE GENOMIC DNA]</scope>
    <source>
        <strain evidence="12">DF5081</strain>
    </source>
</reference>
<protein>
    <recommendedName>
        <fullName evidence="8">Lipase maturation factor</fullName>
    </recommendedName>
</protein>
<keyword evidence="7" id="KW-0325">Glycoprotein</keyword>
<dbReference type="InterPro" id="IPR057434">
    <property type="entry name" value="LMF1/2_N"/>
</dbReference>
<evidence type="ECO:0000256" key="5">
    <source>
        <dbReference type="ARBA" id="ARBA00022989"/>
    </source>
</evidence>
<dbReference type="EnsemblMetazoa" id="CJA16334.1">
    <property type="protein sequence ID" value="CJA16334.1"/>
    <property type="gene ID" value="WBGene00135538"/>
</dbReference>
<dbReference type="Pfam" id="PF06762">
    <property type="entry name" value="LMF1"/>
    <property type="match status" value="1"/>
</dbReference>
<dbReference type="PANTHER" id="PTHR14463">
    <property type="entry name" value="LIPASE MATURATION FACTOR"/>
    <property type="match status" value="1"/>
</dbReference>
<proteinExistence type="inferred from homology"/>
<dbReference type="PANTHER" id="PTHR14463:SF5">
    <property type="entry name" value="LIPASE MATURATION FACTOR 2"/>
    <property type="match status" value="1"/>
</dbReference>
<dbReference type="InterPro" id="IPR057433">
    <property type="entry name" value="LMF1/2_C"/>
</dbReference>
<evidence type="ECO:0000256" key="2">
    <source>
        <dbReference type="ARBA" id="ARBA00005512"/>
    </source>
</evidence>
<evidence type="ECO:0000256" key="6">
    <source>
        <dbReference type="ARBA" id="ARBA00023136"/>
    </source>
</evidence>
<dbReference type="Pfam" id="PF25179">
    <property type="entry name" value="LMF1_C"/>
    <property type="match status" value="1"/>
</dbReference>
<dbReference type="GO" id="GO:0005789">
    <property type="term" value="C:endoplasmic reticulum membrane"/>
    <property type="evidence" value="ECO:0007669"/>
    <property type="project" value="UniProtKB-SubCell"/>
</dbReference>
<evidence type="ECO:0000313" key="11">
    <source>
        <dbReference type="EnsemblMetazoa" id="CJA16334.1"/>
    </source>
</evidence>
<keyword evidence="3 8" id="KW-0812">Transmembrane</keyword>
<keyword evidence="6 8" id="KW-0472">Membrane</keyword>
<accession>A0A8R1I176</accession>
<feature type="transmembrane region" description="Helical" evidence="8">
    <location>
        <begin position="241"/>
        <end position="262"/>
    </location>
</feature>